<dbReference type="Proteomes" id="UP001152798">
    <property type="component" value="Chromosome 4"/>
</dbReference>
<protein>
    <submittedName>
        <fullName evidence="2">Uncharacterized protein</fullName>
    </submittedName>
</protein>
<accession>A0A9P0H9Z8</accession>
<dbReference type="AlphaFoldDB" id="A0A9P0H9Z8"/>
<evidence type="ECO:0000313" key="2">
    <source>
        <dbReference type="EMBL" id="CAH1398338.1"/>
    </source>
</evidence>
<dbReference type="EMBL" id="OV725080">
    <property type="protein sequence ID" value="CAH1398338.1"/>
    <property type="molecule type" value="Genomic_DNA"/>
</dbReference>
<evidence type="ECO:0000256" key="1">
    <source>
        <dbReference type="SAM" id="MobiDB-lite"/>
    </source>
</evidence>
<evidence type="ECO:0000313" key="3">
    <source>
        <dbReference type="Proteomes" id="UP001152798"/>
    </source>
</evidence>
<dbReference type="OrthoDB" id="3205605at2759"/>
<sequence length="150" mass="17336">MFSDPSTDVAREEMFHGDEEEGLAKTRHHDLRKMDTIVNHHSPQIIWKTRMEVMKQTEHSKYGYHPHTRRYYQGQILPFWGNKTFVSSGNSKTPGELPTDCGTLSSAAVDLVKRLLTADPMRRLRSLLTLQTLPFFMGFDLSKVKMKKVI</sequence>
<organism evidence="2 3">
    <name type="scientific">Nezara viridula</name>
    <name type="common">Southern green stink bug</name>
    <name type="synonym">Cimex viridulus</name>
    <dbReference type="NCBI Taxonomy" id="85310"/>
    <lineage>
        <taxon>Eukaryota</taxon>
        <taxon>Metazoa</taxon>
        <taxon>Ecdysozoa</taxon>
        <taxon>Arthropoda</taxon>
        <taxon>Hexapoda</taxon>
        <taxon>Insecta</taxon>
        <taxon>Pterygota</taxon>
        <taxon>Neoptera</taxon>
        <taxon>Paraneoptera</taxon>
        <taxon>Hemiptera</taxon>
        <taxon>Heteroptera</taxon>
        <taxon>Panheteroptera</taxon>
        <taxon>Pentatomomorpha</taxon>
        <taxon>Pentatomoidea</taxon>
        <taxon>Pentatomidae</taxon>
        <taxon>Pentatominae</taxon>
        <taxon>Nezara</taxon>
    </lineage>
</organism>
<gene>
    <name evidence="2" type="ORF">NEZAVI_LOCUS8011</name>
</gene>
<proteinExistence type="predicted"/>
<keyword evidence="3" id="KW-1185">Reference proteome</keyword>
<reference evidence="2" key="1">
    <citation type="submission" date="2022-01" db="EMBL/GenBank/DDBJ databases">
        <authorList>
            <person name="King R."/>
        </authorList>
    </citation>
    <scope>NUCLEOTIDE SEQUENCE</scope>
</reference>
<name>A0A9P0H9Z8_NEZVI</name>
<feature type="region of interest" description="Disordered" evidence="1">
    <location>
        <begin position="1"/>
        <end position="22"/>
    </location>
</feature>